<protein>
    <recommendedName>
        <fullName evidence="1">Gal80p-like C-terminal domain-containing protein</fullName>
    </recommendedName>
</protein>
<organism evidence="2 3">
    <name type="scientific">Mucilaginibacter pallidiroseus</name>
    <dbReference type="NCBI Taxonomy" id="2599295"/>
    <lineage>
        <taxon>Bacteria</taxon>
        <taxon>Pseudomonadati</taxon>
        <taxon>Bacteroidota</taxon>
        <taxon>Sphingobacteriia</taxon>
        <taxon>Sphingobacteriales</taxon>
        <taxon>Sphingobacteriaceae</taxon>
        <taxon>Mucilaginibacter</taxon>
    </lineage>
</organism>
<name>A0A563UC20_9SPHI</name>
<keyword evidence="3" id="KW-1185">Reference proteome</keyword>
<dbReference type="EMBL" id="VOEJ01000005">
    <property type="protein sequence ID" value="TWR28833.1"/>
    <property type="molecule type" value="Genomic_DNA"/>
</dbReference>
<accession>A0A563UC20</accession>
<evidence type="ECO:0000313" key="2">
    <source>
        <dbReference type="EMBL" id="TWR28833.1"/>
    </source>
</evidence>
<dbReference type="InterPro" id="IPR055080">
    <property type="entry name" value="Gal80p-like_C"/>
</dbReference>
<comment type="caution">
    <text evidence="2">The sequence shown here is derived from an EMBL/GenBank/DDBJ whole genome shotgun (WGS) entry which is preliminary data.</text>
</comment>
<dbReference type="Pfam" id="PF22685">
    <property type="entry name" value="Gal80p_C-like"/>
    <property type="match status" value="1"/>
</dbReference>
<dbReference type="AlphaFoldDB" id="A0A563UC20"/>
<dbReference type="Proteomes" id="UP000320042">
    <property type="component" value="Unassembled WGS sequence"/>
</dbReference>
<dbReference type="OrthoDB" id="9781031at2"/>
<gene>
    <name evidence="2" type="ORF">FPZ43_11220</name>
</gene>
<dbReference type="RefSeq" id="WP_146382018.1">
    <property type="nucleotide sequence ID" value="NZ_VOEJ01000005.1"/>
</dbReference>
<proteinExistence type="predicted"/>
<sequence>MPQLSNEQVMVLGILNKGPAVSLHYRAGISAGTNFLWEINGSDGDIVITGGLGHNQLTPVTIQFAVRGQELK</sequence>
<evidence type="ECO:0000259" key="1">
    <source>
        <dbReference type="Pfam" id="PF22685"/>
    </source>
</evidence>
<feature type="domain" description="Gal80p-like C-terminal" evidence="1">
    <location>
        <begin position="3"/>
        <end position="50"/>
    </location>
</feature>
<evidence type="ECO:0000313" key="3">
    <source>
        <dbReference type="Proteomes" id="UP000320042"/>
    </source>
</evidence>
<reference evidence="2 3" key="1">
    <citation type="submission" date="2019-07" db="EMBL/GenBank/DDBJ databases">
        <authorList>
            <person name="Kim J."/>
        </authorList>
    </citation>
    <scope>NUCLEOTIDE SEQUENCE [LARGE SCALE GENOMIC DNA]</scope>
    <source>
        <strain evidence="3">dk17</strain>
    </source>
</reference>
<dbReference type="Gene3D" id="3.30.360.10">
    <property type="entry name" value="Dihydrodipicolinate Reductase, domain 2"/>
    <property type="match status" value="1"/>
</dbReference>